<proteinExistence type="predicted"/>
<name>I4LVL7_GARVA</name>
<keyword evidence="1" id="KW-0134">Cell wall</keyword>
<evidence type="ECO:0000256" key="1">
    <source>
        <dbReference type="ARBA" id="ARBA00022512"/>
    </source>
</evidence>
<evidence type="ECO:0000256" key="5">
    <source>
        <dbReference type="SAM" id="MobiDB-lite"/>
    </source>
</evidence>
<comment type="caution">
    <text evidence="7">The sequence shown here is derived from an EMBL/GenBank/DDBJ whole genome shotgun (WGS) entry which is preliminary data.</text>
</comment>
<gene>
    <name evidence="7" type="ORF">CGSMWGv55152_01014</name>
</gene>
<evidence type="ECO:0000313" key="8">
    <source>
        <dbReference type="Proteomes" id="UP000005936"/>
    </source>
</evidence>
<feature type="domain" description="Gram-positive cocci surface proteins LPxTG" evidence="6">
    <location>
        <begin position="88"/>
        <end position="124"/>
    </location>
</feature>
<dbReference type="AlphaFoldDB" id="I4LVL7"/>
<dbReference type="Pfam" id="PF00746">
    <property type="entry name" value="Gram_pos_anchor"/>
    <property type="match status" value="1"/>
</dbReference>
<dbReference type="EMBL" id="ADEQ01000003">
    <property type="protein sequence ID" value="EIK81007.1"/>
    <property type="molecule type" value="Genomic_DNA"/>
</dbReference>
<dbReference type="PROSITE" id="PS50847">
    <property type="entry name" value="GRAM_POS_ANCHORING"/>
    <property type="match status" value="1"/>
</dbReference>
<dbReference type="NCBIfam" id="TIGR01167">
    <property type="entry name" value="LPXTG_anchor"/>
    <property type="match status" value="1"/>
</dbReference>
<sequence length="124" mass="13707">MKLDPNEGLTNTIKKTETRMHINAIDQLMRRGTKETNNNHSPNTPLVPEAHEPPTRPTKPLTSMSMKTPAFNSSSDYKLKPKESIQVLPKTGESSSLDAFLSALGLSLAGLGVLYKKKSMKDRE</sequence>
<evidence type="ECO:0000259" key="6">
    <source>
        <dbReference type="PROSITE" id="PS50847"/>
    </source>
</evidence>
<keyword evidence="2" id="KW-0964">Secreted</keyword>
<evidence type="ECO:0000256" key="2">
    <source>
        <dbReference type="ARBA" id="ARBA00022525"/>
    </source>
</evidence>
<reference evidence="7 8" key="1">
    <citation type="journal article" date="2012" name="J. Bacteriol.">
        <title>Comparative Genomic Analyses of 17 Clinical Isolates of Gardnerella vaginalis Provide Evidence of Multiple Genetically Isolated Clades Consistent with Subspeciation into Genovars.</title>
        <authorList>
            <person name="Ahmed A."/>
            <person name="Earl J."/>
            <person name="Retchless A."/>
            <person name="Hillier S."/>
            <person name="Rabe L."/>
            <person name="Cherpes T."/>
            <person name="Powell E."/>
            <person name="Janto B."/>
            <person name="Eutsey R."/>
            <person name="Hiller N.L."/>
            <person name="Boissy R."/>
            <person name="Dahlgreen M."/>
            <person name="Hall B."/>
            <person name="Costerton J."/>
            <person name="Post J.C."/>
            <person name="Hu F."/>
            <person name="Ehrlich G."/>
        </authorList>
    </citation>
    <scope>NUCLEOTIDE SEQUENCE [LARGE SCALE GENOMIC DNA]</scope>
    <source>
        <strain evidence="7 8">55152</strain>
    </source>
</reference>
<keyword evidence="4" id="KW-0572">Peptidoglycan-anchor</keyword>
<protein>
    <recommendedName>
        <fullName evidence="6">Gram-positive cocci surface proteins LPxTG domain-containing protein</fullName>
    </recommendedName>
</protein>
<feature type="compositionally biased region" description="Polar residues" evidence="5">
    <location>
        <begin position="60"/>
        <end position="76"/>
    </location>
</feature>
<dbReference type="Proteomes" id="UP000005936">
    <property type="component" value="Unassembled WGS sequence"/>
</dbReference>
<organism evidence="7 8">
    <name type="scientific">Gardnerella vaginalis 55152</name>
    <dbReference type="NCBI Taxonomy" id="698955"/>
    <lineage>
        <taxon>Bacteria</taxon>
        <taxon>Bacillati</taxon>
        <taxon>Actinomycetota</taxon>
        <taxon>Actinomycetes</taxon>
        <taxon>Bifidobacteriales</taxon>
        <taxon>Bifidobacteriaceae</taxon>
        <taxon>Gardnerella</taxon>
    </lineage>
</organism>
<dbReference type="InterPro" id="IPR019931">
    <property type="entry name" value="LPXTG_anchor"/>
</dbReference>
<keyword evidence="3" id="KW-0732">Signal</keyword>
<evidence type="ECO:0000256" key="3">
    <source>
        <dbReference type="ARBA" id="ARBA00022729"/>
    </source>
</evidence>
<feature type="compositionally biased region" description="Polar residues" evidence="5">
    <location>
        <begin position="35"/>
        <end position="44"/>
    </location>
</feature>
<feature type="region of interest" description="Disordered" evidence="5">
    <location>
        <begin position="29"/>
        <end position="77"/>
    </location>
</feature>
<evidence type="ECO:0000256" key="4">
    <source>
        <dbReference type="ARBA" id="ARBA00023088"/>
    </source>
</evidence>
<accession>I4LVL7</accession>
<evidence type="ECO:0000313" key="7">
    <source>
        <dbReference type="EMBL" id="EIK81007.1"/>
    </source>
</evidence>
<dbReference type="PATRIC" id="fig|698955.3.peg.196"/>